<evidence type="ECO:0000313" key="10">
    <source>
        <dbReference type="Proteomes" id="UP000756921"/>
    </source>
</evidence>
<keyword evidence="5 7" id="KW-0472">Membrane</keyword>
<evidence type="ECO:0000259" key="8">
    <source>
        <dbReference type="PROSITE" id="PS50850"/>
    </source>
</evidence>
<dbReference type="Pfam" id="PF00083">
    <property type="entry name" value="Sugar_tr"/>
    <property type="match status" value="1"/>
</dbReference>
<dbReference type="GO" id="GO:0005351">
    <property type="term" value="F:carbohydrate:proton symporter activity"/>
    <property type="evidence" value="ECO:0007669"/>
    <property type="project" value="TreeGrafter"/>
</dbReference>
<dbReference type="PANTHER" id="PTHR48022">
    <property type="entry name" value="PLASTIDIC GLUCOSE TRANSPORTER 4"/>
    <property type="match status" value="1"/>
</dbReference>
<feature type="transmembrane region" description="Helical" evidence="7">
    <location>
        <begin position="72"/>
        <end position="90"/>
    </location>
</feature>
<keyword evidence="10" id="KW-1185">Reference proteome</keyword>
<evidence type="ECO:0000256" key="2">
    <source>
        <dbReference type="ARBA" id="ARBA00010992"/>
    </source>
</evidence>
<reference evidence="9" key="1">
    <citation type="journal article" date="2020" name="Mol. Plant Microbe Interact.">
        <title>Genome Sequence of the Biocontrol Agent Coniothyrium minitans strain Conio (IMI 134523).</title>
        <authorList>
            <person name="Patel D."/>
            <person name="Shittu T.A."/>
            <person name="Baroncelli R."/>
            <person name="Muthumeenakshi S."/>
            <person name="Osborne T.H."/>
            <person name="Janganan T.K."/>
            <person name="Sreenivasaprasad S."/>
        </authorList>
    </citation>
    <scope>NUCLEOTIDE SEQUENCE</scope>
    <source>
        <strain evidence="9">Conio</strain>
    </source>
</reference>
<dbReference type="SUPFAM" id="SSF103473">
    <property type="entry name" value="MFS general substrate transporter"/>
    <property type="match status" value="1"/>
</dbReference>
<protein>
    <submittedName>
        <fullName evidence="9">Sugar transporter</fullName>
    </submittedName>
</protein>
<proteinExistence type="inferred from homology"/>
<dbReference type="OrthoDB" id="6612291at2759"/>
<gene>
    <name evidence="9" type="ORF">PMIN01_08298</name>
</gene>
<keyword evidence="4 7" id="KW-1133">Transmembrane helix</keyword>
<evidence type="ECO:0000256" key="3">
    <source>
        <dbReference type="ARBA" id="ARBA00022692"/>
    </source>
</evidence>
<evidence type="ECO:0000256" key="5">
    <source>
        <dbReference type="ARBA" id="ARBA00023136"/>
    </source>
</evidence>
<keyword evidence="3 7" id="KW-0812">Transmembrane</keyword>
<dbReference type="InterPro" id="IPR036259">
    <property type="entry name" value="MFS_trans_sf"/>
</dbReference>
<evidence type="ECO:0000256" key="4">
    <source>
        <dbReference type="ARBA" id="ARBA00022989"/>
    </source>
</evidence>
<dbReference type="EMBL" id="WJXW01000008">
    <property type="protein sequence ID" value="KAF9733955.1"/>
    <property type="molecule type" value="Genomic_DNA"/>
</dbReference>
<feature type="transmembrane region" description="Helical" evidence="7">
    <location>
        <begin position="40"/>
        <end position="60"/>
    </location>
</feature>
<dbReference type="InterPro" id="IPR005828">
    <property type="entry name" value="MFS_sugar_transport-like"/>
</dbReference>
<dbReference type="PANTHER" id="PTHR48022:SF11">
    <property type="entry name" value="MONOSACCHARIDE TRANSPORTER (HXT8), PUTATIVE (AFU_ORTHOLOGUE AFUA_2G08120)-RELATED"/>
    <property type="match status" value="1"/>
</dbReference>
<feature type="compositionally biased region" description="Basic and acidic residues" evidence="6">
    <location>
        <begin position="137"/>
        <end position="148"/>
    </location>
</feature>
<dbReference type="AlphaFoldDB" id="A0A9P6GGG9"/>
<accession>A0A9P6GGG9</accession>
<sequence length="165" mass="18201">MFSVPRFIAGCGSWGFLAVTPTYSAGFVPPGLRGFFGGMNGANVALGYATASYMSMVFYFAESDAAKWRGPLGIPLLWLTMMKAVMFISADPPRFLNCCCYMDDVHIFHDMHQLVYRMGNEKDRREHVATRQGGTSEVERAIKAKSAEPEEIVGTGAPTRMSPRL</sequence>
<dbReference type="InterPro" id="IPR020846">
    <property type="entry name" value="MFS_dom"/>
</dbReference>
<comment type="subcellular location">
    <subcellularLocation>
        <location evidence="1">Membrane</location>
        <topology evidence="1">Multi-pass membrane protein</topology>
    </subcellularLocation>
</comment>
<dbReference type="GO" id="GO:0016020">
    <property type="term" value="C:membrane"/>
    <property type="evidence" value="ECO:0007669"/>
    <property type="project" value="UniProtKB-SubCell"/>
</dbReference>
<evidence type="ECO:0000256" key="7">
    <source>
        <dbReference type="SAM" id="Phobius"/>
    </source>
</evidence>
<comment type="caution">
    <text evidence="9">The sequence shown here is derived from an EMBL/GenBank/DDBJ whole genome shotgun (WGS) entry which is preliminary data.</text>
</comment>
<organism evidence="9 10">
    <name type="scientific">Paraphaeosphaeria minitans</name>
    <dbReference type="NCBI Taxonomy" id="565426"/>
    <lineage>
        <taxon>Eukaryota</taxon>
        <taxon>Fungi</taxon>
        <taxon>Dikarya</taxon>
        <taxon>Ascomycota</taxon>
        <taxon>Pezizomycotina</taxon>
        <taxon>Dothideomycetes</taxon>
        <taxon>Pleosporomycetidae</taxon>
        <taxon>Pleosporales</taxon>
        <taxon>Massarineae</taxon>
        <taxon>Didymosphaeriaceae</taxon>
        <taxon>Paraphaeosphaeria</taxon>
    </lineage>
</organism>
<name>A0A9P6GGG9_9PLEO</name>
<dbReference type="Proteomes" id="UP000756921">
    <property type="component" value="Unassembled WGS sequence"/>
</dbReference>
<dbReference type="PROSITE" id="PS50850">
    <property type="entry name" value="MFS"/>
    <property type="match status" value="1"/>
</dbReference>
<evidence type="ECO:0000256" key="1">
    <source>
        <dbReference type="ARBA" id="ARBA00004141"/>
    </source>
</evidence>
<comment type="similarity">
    <text evidence="2">Belongs to the major facilitator superfamily. Sugar transporter (TC 2.A.1.1) family.</text>
</comment>
<dbReference type="Gene3D" id="1.20.1250.20">
    <property type="entry name" value="MFS general substrate transporter like domains"/>
    <property type="match status" value="1"/>
</dbReference>
<evidence type="ECO:0000313" key="9">
    <source>
        <dbReference type="EMBL" id="KAF9733955.1"/>
    </source>
</evidence>
<feature type="region of interest" description="Disordered" evidence="6">
    <location>
        <begin position="127"/>
        <end position="165"/>
    </location>
</feature>
<dbReference type="InterPro" id="IPR050360">
    <property type="entry name" value="MFS_Sugar_Transporters"/>
</dbReference>
<feature type="domain" description="Major facilitator superfamily (MFS) profile" evidence="8">
    <location>
        <begin position="1"/>
        <end position="165"/>
    </location>
</feature>
<keyword evidence="9" id="KW-0813">Transport</keyword>
<evidence type="ECO:0000256" key="6">
    <source>
        <dbReference type="SAM" id="MobiDB-lite"/>
    </source>
</evidence>
<keyword evidence="9" id="KW-0762">Sugar transport</keyword>